<feature type="domain" description="Methyltransferase" evidence="1">
    <location>
        <begin position="52"/>
        <end position="140"/>
    </location>
</feature>
<protein>
    <submittedName>
        <fullName evidence="2">Methyltransferase domain-containing protein</fullName>
    </submittedName>
</protein>
<dbReference type="GO" id="GO:0008168">
    <property type="term" value="F:methyltransferase activity"/>
    <property type="evidence" value="ECO:0007669"/>
    <property type="project" value="UniProtKB-KW"/>
</dbReference>
<dbReference type="EMBL" id="FOLM01000003">
    <property type="protein sequence ID" value="SFC42012.1"/>
    <property type="molecule type" value="Genomic_DNA"/>
</dbReference>
<dbReference type="CDD" id="cd02440">
    <property type="entry name" value="AdoMet_MTases"/>
    <property type="match status" value="1"/>
</dbReference>
<name>A0A1I1J1X0_9ACTN</name>
<gene>
    <name evidence="2" type="ORF">SAMN05421773_103243</name>
</gene>
<keyword evidence="3" id="KW-1185">Reference proteome</keyword>
<dbReference type="InterPro" id="IPR041698">
    <property type="entry name" value="Methyltransf_25"/>
</dbReference>
<dbReference type="GO" id="GO:0032259">
    <property type="term" value="P:methylation"/>
    <property type="evidence" value="ECO:0007669"/>
    <property type="project" value="UniProtKB-KW"/>
</dbReference>
<keyword evidence="2" id="KW-0808">Transferase</keyword>
<dbReference type="Pfam" id="PF13649">
    <property type="entry name" value="Methyltransf_25"/>
    <property type="match status" value="1"/>
</dbReference>
<dbReference type="InterPro" id="IPR029063">
    <property type="entry name" value="SAM-dependent_MTases_sf"/>
</dbReference>
<proteinExistence type="predicted"/>
<accession>A0A1I1J1X0</accession>
<dbReference type="STRING" id="910347.SAMN05421773_103243"/>
<dbReference type="Proteomes" id="UP000199207">
    <property type="component" value="Unassembled WGS sequence"/>
</dbReference>
<sequence>MDATRTPSDWEGFWRNAPHGAKEVFWDAPADRVADRHLPVLETHFAARLPMIDLGCGNGTQTISLADRFRPVLGIDISAAAIDRARRQVDGRGERPPVEFRTGDAADTALAARLQEELGDCNVYIRGLLHQLPPALRPGVADAVATLVGRRGRAFIAEPAEAARGMLAGLLRRSEGPPPGLAAVLAYGVTPLEMPDEVLPGLFRAAGLTVLASGTLPLATTERDPDGKVLELPSNWLVTGRPAP</sequence>
<organism evidence="2 3">
    <name type="scientific">Streptomyces aidingensis</name>
    <dbReference type="NCBI Taxonomy" id="910347"/>
    <lineage>
        <taxon>Bacteria</taxon>
        <taxon>Bacillati</taxon>
        <taxon>Actinomycetota</taxon>
        <taxon>Actinomycetes</taxon>
        <taxon>Kitasatosporales</taxon>
        <taxon>Streptomycetaceae</taxon>
        <taxon>Streptomyces</taxon>
    </lineage>
</organism>
<dbReference type="OrthoDB" id="495703at2"/>
<evidence type="ECO:0000313" key="3">
    <source>
        <dbReference type="Proteomes" id="UP000199207"/>
    </source>
</evidence>
<dbReference type="AlphaFoldDB" id="A0A1I1J1X0"/>
<dbReference type="RefSeq" id="WP_093838074.1">
    <property type="nucleotide sequence ID" value="NZ_FOLM01000003.1"/>
</dbReference>
<dbReference type="Gene3D" id="3.40.50.150">
    <property type="entry name" value="Vaccinia Virus protein VP39"/>
    <property type="match status" value="1"/>
</dbReference>
<reference evidence="2 3" key="1">
    <citation type="submission" date="2016-10" db="EMBL/GenBank/DDBJ databases">
        <authorList>
            <person name="de Groot N.N."/>
        </authorList>
    </citation>
    <scope>NUCLEOTIDE SEQUENCE [LARGE SCALE GENOMIC DNA]</scope>
    <source>
        <strain evidence="2 3">CGMCC 4.5739</strain>
    </source>
</reference>
<evidence type="ECO:0000259" key="1">
    <source>
        <dbReference type="Pfam" id="PF13649"/>
    </source>
</evidence>
<keyword evidence="2" id="KW-0489">Methyltransferase</keyword>
<evidence type="ECO:0000313" key="2">
    <source>
        <dbReference type="EMBL" id="SFC42012.1"/>
    </source>
</evidence>
<dbReference type="SUPFAM" id="SSF53335">
    <property type="entry name" value="S-adenosyl-L-methionine-dependent methyltransferases"/>
    <property type="match status" value="1"/>
</dbReference>